<keyword evidence="3" id="KW-1185">Reference proteome</keyword>
<evidence type="ECO:0000313" key="1">
    <source>
        <dbReference type="EMBL" id="KAL2729718.1"/>
    </source>
</evidence>
<reference evidence="2 3" key="1">
    <citation type="journal article" date="2024" name="Ann. Entomol. Soc. Am.">
        <title>Genomic analyses of the southern and eastern yellowjacket wasps (Hymenoptera: Vespidae) reveal evolutionary signatures of social life.</title>
        <authorList>
            <person name="Catto M.A."/>
            <person name="Caine P.B."/>
            <person name="Orr S.E."/>
            <person name="Hunt B.G."/>
            <person name="Goodisman M.A.D."/>
        </authorList>
    </citation>
    <scope>NUCLEOTIDE SEQUENCE [LARGE SCALE GENOMIC DNA]</scope>
    <source>
        <strain evidence="2">233</strain>
        <tissue evidence="2">Head and thorax</tissue>
    </source>
</reference>
<organism evidence="2 3">
    <name type="scientific">Vespula squamosa</name>
    <name type="common">Southern yellow jacket</name>
    <name type="synonym">Wasp</name>
    <dbReference type="NCBI Taxonomy" id="30214"/>
    <lineage>
        <taxon>Eukaryota</taxon>
        <taxon>Metazoa</taxon>
        <taxon>Ecdysozoa</taxon>
        <taxon>Arthropoda</taxon>
        <taxon>Hexapoda</taxon>
        <taxon>Insecta</taxon>
        <taxon>Pterygota</taxon>
        <taxon>Neoptera</taxon>
        <taxon>Endopterygota</taxon>
        <taxon>Hymenoptera</taxon>
        <taxon>Apocrita</taxon>
        <taxon>Aculeata</taxon>
        <taxon>Vespoidea</taxon>
        <taxon>Vespidae</taxon>
        <taxon>Vespinae</taxon>
        <taxon>Vespula</taxon>
    </lineage>
</organism>
<gene>
    <name evidence="2" type="ORF">V1478_005074</name>
    <name evidence="1" type="ORF">V1478_005607</name>
</gene>
<sequence length="81" mass="9057">EISLSSKSPRCRVLRLPLSEDNSSSNQVVESNNDSFDIALLTSVLKISTFKTASKPMFFSTFKPVLLSYPYITPLSTFYNS</sequence>
<dbReference type="Proteomes" id="UP001607302">
    <property type="component" value="Unassembled WGS sequence"/>
</dbReference>
<name>A0ABD2BD57_VESSQ</name>
<comment type="caution">
    <text evidence="2">The sequence shown here is derived from an EMBL/GenBank/DDBJ whole genome shotgun (WGS) entry which is preliminary data.</text>
</comment>
<evidence type="ECO:0000313" key="3">
    <source>
        <dbReference type="Proteomes" id="UP001607302"/>
    </source>
</evidence>
<dbReference type="AlphaFoldDB" id="A0ABD2BD57"/>
<evidence type="ECO:0000313" key="2">
    <source>
        <dbReference type="EMBL" id="KAL2730661.1"/>
    </source>
</evidence>
<protein>
    <submittedName>
        <fullName evidence="2">Uncharacterized protein</fullName>
    </submittedName>
</protein>
<accession>A0ABD2BD57</accession>
<proteinExistence type="predicted"/>
<dbReference type="EMBL" id="JAUDFV010000119">
    <property type="protein sequence ID" value="KAL2729718.1"/>
    <property type="molecule type" value="Genomic_DNA"/>
</dbReference>
<feature type="non-terminal residue" evidence="2">
    <location>
        <position position="1"/>
    </location>
</feature>
<dbReference type="EMBL" id="JAUDFV010000110">
    <property type="protein sequence ID" value="KAL2730661.1"/>
    <property type="molecule type" value="Genomic_DNA"/>
</dbReference>